<keyword evidence="2" id="KW-1185">Reference proteome</keyword>
<gene>
    <name evidence="1" type="ORF">So717_27370</name>
</gene>
<dbReference type="InterPro" id="IPR009964">
    <property type="entry name" value="DUF1491"/>
</dbReference>
<protein>
    <submittedName>
        <fullName evidence="1">GTP-binding protein</fullName>
    </submittedName>
</protein>
<accession>A0A640VTR9</accession>
<dbReference type="RefSeq" id="WP_159978271.1">
    <property type="nucleotide sequence ID" value="NZ_BLIV01000005.1"/>
</dbReference>
<organism evidence="1 2">
    <name type="scientific">Roseobacter cerasinus</name>
    <dbReference type="NCBI Taxonomy" id="2602289"/>
    <lineage>
        <taxon>Bacteria</taxon>
        <taxon>Pseudomonadati</taxon>
        <taxon>Pseudomonadota</taxon>
        <taxon>Alphaproteobacteria</taxon>
        <taxon>Rhodobacterales</taxon>
        <taxon>Roseobacteraceae</taxon>
        <taxon>Roseobacter</taxon>
    </lineage>
</organism>
<sequence>MSRLTARFWIDAYLARLQGQNIPAFIVAHGDDDAGSVLVKLNRLDGQATVFQRSYNLMEDRRNWAILEQGSEADVDESITRQRNYDPDIWVIEVEDRQGRHMLDQPGLE</sequence>
<reference evidence="1 2" key="1">
    <citation type="submission" date="2019-12" db="EMBL/GenBank/DDBJ databases">
        <title>Roseobacter cerasinus sp. nov., isolated from seawater around aquaculture.</title>
        <authorList>
            <person name="Muramatsu S."/>
            <person name="Takabe Y."/>
            <person name="Mori K."/>
            <person name="Takaichi S."/>
            <person name="Hanada S."/>
        </authorList>
    </citation>
    <scope>NUCLEOTIDE SEQUENCE [LARGE SCALE GENOMIC DNA]</scope>
    <source>
        <strain evidence="1 2">AI77</strain>
    </source>
</reference>
<dbReference type="Proteomes" id="UP000436522">
    <property type="component" value="Unassembled WGS sequence"/>
</dbReference>
<name>A0A640VTR9_9RHOB</name>
<dbReference type="EMBL" id="BLIV01000005">
    <property type="protein sequence ID" value="GFE50984.1"/>
    <property type="molecule type" value="Genomic_DNA"/>
</dbReference>
<dbReference type="Pfam" id="PF07372">
    <property type="entry name" value="DUF1491"/>
    <property type="match status" value="1"/>
</dbReference>
<proteinExistence type="predicted"/>
<evidence type="ECO:0000313" key="2">
    <source>
        <dbReference type="Proteomes" id="UP000436522"/>
    </source>
</evidence>
<comment type="caution">
    <text evidence="1">The sequence shown here is derived from an EMBL/GenBank/DDBJ whole genome shotgun (WGS) entry which is preliminary data.</text>
</comment>
<dbReference type="AlphaFoldDB" id="A0A640VTR9"/>
<evidence type="ECO:0000313" key="1">
    <source>
        <dbReference type="EMBL" id="GFE50984.1"/>
    </source>
</evidence>
<dbReference type="OrthoDB" id="9809136at2"/>
<dbReference type="Gene3D" id="3.40.1530.20">
    <property type="entry name" value="Protein of unknown function (DUF1491)"/>
    <property type="match status" value="1"/>
</dbReference>